<dbReference type="EMBL" id="BART01008428">
    <property type="protein sequence ID" value="GAG54101.1"/>
    <property type="molecule type" value="Genomic_DNA"/>
</dbReference>
<evidence type="ECO:0000313" key="1">
    <source>
        <dbReference type="EMBL" id="GAG54101.1"/>
    </source>
</evidence>
<name>X1A1C4_9ZZZZ</name>
<reference evidence="1" key="1">
    <citation type="journal article" date="2014" name="Front. Microbiol.">
        <title>High frequency of phylogenetically diverse reductive dehalogenase-homologous genes in deep subseafloor sedimentary metagenomes.</title>
        <authorList>
            <person name="Kawai M."/>
            <person name="Futagami T."/>
            <person name="Toyoda A."/>
            <person name="Takaki Y."/>
            <person name="Nishi S."/>
            <person name="Hori S."/>
            <person name="Arai W."/>
            <person name="Tsubouchi T."/>
            <person name="Morono Y."/>
            <person name="Uchiyama I."/>
            <person name="Ito T."/>
            <person name="Fujiyama A."/>
            <person name="Inagaki F."/>
            <person name="Takami H."/>
        </authorList>
    </citation>
    <scope>NUCLEOTIDE SEQUENCE</scope>
    <source>
        <strain evidence="1">Expedition CK06-06</strain>
    </source>
</reference>
<dbReference type="AlphaFoldDB" id="X1A1C4"/>
<sequence>MNESLQFIYKEEFWYVSAFINSVDVNAEAKSQEIEEIIKIKFKNLKEEDIFRKDLKNDILD</sequence>
<proteinExistence type="predicted"/>
<organism evidence="1">
    <name type="scientific">marine sediment metagenome</name>
    <dbReference type="NCBI Taxonomy" id="412755"/>
    <lineage>
        <taxon>unclassified sequences</taxon>
        <taxon>metagenomes</taxon>
        <taxon>ecological metagenomes</taxon>
    </lineage>
</organism>
<comment type="caution">
    <text evidence="1">The sequence shown here is derived from an EMBL/GenBank/DDBJ whole genome shotgun (WGS) entry which is preliminary data.</text>
</comment>
<gene>
    <name evidence="1" type="ORF">S01H4_18962</name>
</gene>
<accession>X1A1C4</accession>
<feature type="non-terminal residue" evidence="1">
    <location>
        <position position="61"/>
    </location>
</feature>
<protein>
    <submittedName>
        <fullName evidence="1">Uncharacterized protein</fullName>
    </submittedName>
</protein>